<evidence type="ECO:0000313" key="12">
    <source>
        <dbReference type="Proteomes" id="UP001620397"/>
    </source>
</evidence>
<comment type="subcellular location">
    <subcellularLocation>
        <location evidence="1">Periplasm</location>
    </subcellularLocation>
</comment>
<dbReference type="EMBL" id="JADIKL010000007">
    <property type="protein sequence ID" value="MFK2931792.1"/>
    <property type="molecule type" value="Genomic_DNA"/>
</dbReference>
<dbReference type="PANTHER" id="PTHR30600:SF10">
    <property type="entry name" value="BLL6722 PROTEIN"/>
    <property type="match status" value="1"/>
</dbReference>
<feature type="region of interest" description="Disordered" evidence="9">
    <location>
        <begin position="306"/>
        <end position="327"/>
    </location>
</feature>
<evidence type="ECO:0000313" key="11">
    <source>
        <dbReference type="EMBL" id="MFK2931792.1"/>
    </source>
</evidence>
<evidence type="ECO:0000256" key="4">
    <source>
        <dbReference type="ARBA" id="ARBA00022729"/>
    </source>
</evidence>
<keyword evidence="3 8" id="KW-0479">Metal-binding</keyword>
<keyword evidence="7 8" id="KW-0408">Iron</keyword>
<evidence type="ECO:0000256" key="9">
    <source>
        <dbReference type="SAM" id="MobiDB-lite"/>
    </source>
</evidence>
<organism evidence="11 12">
    <name type="scientific">Dyella agri</name>
    <dbReference type="NCBI Taxonomy" id="1926869"/>
    <lineage>
        <taxon>Bacteria</taxon>
        <taxon>Pseudomonadati</taxon>
        <taxon>Pseudomonadota</taxon>
        <taxon>Gammaproteobacteria</taxon>
        <taxon>Lysobacterales</taxon>
        <taxon>Rhodanobacteraceae</taxon>
        <taxon>Dyella</taxon>
    </lineage>
</organism>
<dbReference type="Pfam" id="PF03150">
    <property type="entry name" value="CCP_MauG"/>
    <property type="match status" value="1"/>
</dbReference>
<dbReference type="InterPro" id="IPR036909">
    <property type="entry name" value="Cyt_c-like_dom_sf"/>
</dbReference>
<dbReference type="InterPro" id="IPR009056">
    <property type="entry name" value="Cyt_c-like_dom"/>
</dbReference>
<protein>
    <submittedName>
        <fullName evidence="11">Cytochrome c family protein</fullName>
    </submittedName>
</protein>
<reference evidence="11 12" key="1">
    <citation type="submission" date="2020-10" db="EMBL/GenBank/DDBJ databases">
        <title>Phylogeny of dyella-like bacteria.</title>
        <authorList>
            <person name="Fu J."/>
        </authorList>
    </citation>
    <scope>NUCLEOTIDE SEQUENCE [LARGE SCALE GENOMIC DNA]</scope>
    <source>
        <strain evidence="11 12">DKC-1</strain>
    </source>
</reference>
<comment type="caution">
    <text evidence="11">The sequence shown here is derived from an EMBL/GenBank/DDBJ whole genome shotgun (WGS) entry which is preliminary data.</text>
</comment>
<dbReference type="Proteomes" id="UP001620397">
    <property type="component" value="Unassembled WGS sequence"/>
</dbReference>
<dbReference type="PROSITE" id="PS51007">
    <property type="entry name" value="CYTC"/>
    <property type="match status" value="2"/>
</dbReference>
<keyword evidence="2 8" id="KW-0349">Heme</keyword>
<feature type="domain" description="Cytochrome c" evidence="10">
    <location>
        <begin position="1"/>
        <end position="155"/>
    </location>
</feature>
<dbReference type="InterPro" id="IPR026259">
    <property type="entry name" value="MauG/Cytc_peroxidase"/>
</dbReference>
<sequence length="327" mass="35225">MGRRLFFDPQLSPDDSIQCASCHLPSDAFSDGRAVSIGFERRAGTRNTPSLLNVLSDEPNFWDGRRDRLDLAVLDPLVNRVEMGNHTLSEVVDRLSANTGYRQAFDEAFHEGDQSISETHLGTALATYIRSLPRSPNAYDRYEAGDVSALTPQAKAGLQLFMGKAECASCHDPKHGRFTDGRFHSSGIGLGPAEGQLATLTTQALRDNQQGATLGSAIGSNAQLAALGRFLVTHLATDVGAFRTPSLRNVEQTPPYMHDGSITTLTAAIDEELYYRGLATGRPITLTANERDELLAFLRSLTSAPEANAHPAADGRSDLTPRAASGD</sequence>
<proteinExistence type="predicted"/>
<evidence type="ECO:0000256" key="5">
    <source>
        <dbReference type="ARBA" id="ARBA00022764"/>
    </source>
</evidence>
<evidence type="ECO:0000256" key="7">
    <source>
        <dbReference type="ARBA" id="ARBA00023004"/>
    </source>
</evidence>
<keyword evidence="12" id="KW-1185">Reference proteome</keyword>
<evidence type="ECO:0000259" key="10">
    <source>
        <dbReference type="PROSITE" id="PS51007"/>
    </source>
</evidence>
<feature type="domain" description="Cytochrome c" evidence="10">
    <location>
        <begin position="152"/>
        <end position="302"/>
    </location>
</feature>
<dbReference type="PIRSF" id="PIRSF000294">
    <property type="entry name" value="Cytochrome-c_peroxidase"/>
    <property type="match status" value="1"/>
</dbReference>
<evidence type="ECO:0000256" key="6">
    <source>
        <dbReference type="ARBA" id="ARBA00023002"/>
    </source>
</evidence>
<dbReference type="PANTHER" id="PTHR30600">
    <property type="entry name" value="CYTOCHROME C PEROXIDASE-RELATED"/>
    <property type="match status" value="1"/>
</dbReference>
<evidence type="ECO:0000256" key="2">
    <source>
        <dbReference type="ARBA" id="ARBA00022617"/>
    </source>
</evidence>
<evidence type="ECO:0000256" key="8">
    <source>
        <dbReference type="PROSITE-ProRule" id="PRU00433"/>
    </source>
</evidence>
<dbReference type="Gene3D" id="1.10.760.10">
    <property type="entry name" value="Cytochrome c-like domain"/>
    <property type="match status" value="2"/>
</dbReference>
<dbReference type="InterPro" id="IPR004852">
    <property type="entry name" value="Di-haem_cyt_c_peroxidsae"/>
</dbReference>
<dbReference type="InterPro" id="IPR051395">
    <property type="entry name" value="Cytochrome_c_Peroxidase/MauG"/>
</dbReference>
<keyword evidence="5" id="KW-0574">Periplasm</keyword>
<keyword evidence="6" id="KW-0560">Oxidoreductase</keyword>
<gene>
    <name evidence="11" type="ORF">ISP14_13415</name>
</gene>
<dbReference type="RefSeq" id="WP_404540794.1">
    <property type="nucleotide sequence ID" value="NZ_JADIKL010000007.1"/>
</dbReference>
<accession>A0ABW8KI43</accession>
<name>A0ABW8KI43_9GAMM</name>
<keyword evidence="4" id="KW-0732">Signal</keyword>
<dbReference type="SUPFAM" id="SSF46626">
    <property type="entry name" value="Cytochrome c"/>
    <property type="match status" value="2"/>
</dbReference>
<evidence type="ECO:0000256" key="3">
    <source>
        <dbReference type="ARBA" id="ARBA00022723"/>
    </source>
</evidence>
<evidence type="ECO:0000256" key="1">
    <source>
        <dbReference type="ARBA" id="ARBA00004418"/>
    </source>
</evidence>